<evidence type="ECO:0000313" key="8">
    <source>
        <dbReference type="EMBL" id="GEM04828.1"/>
    </source>
</evidence>
<name>A0A1I6TXQ6_9BACI</name>
<accession>A0A1I6TXQ6</accession>
<proteinExistence type="predicted"/>
<keyword evidence="5" id="KW-0598">Phosphotransferase system</keyword>
<gene>
    <name evidence="8" type="ORF">HMI01_18160</name>
    <name evidence="9" type="ORF">SAMN05421668_11924</name>
</gene>
<dbReference type="GO" id="GO:0009401">
    <property type="term" value="P:phosphoenolpyruvate-dependent sugar phosphotransferase system"/>
    <property type="evidence" value="ECO:0007669"/>
    <property type="project" value="UniProtKB-KW"/>
</dbReference>
<dbReference type="Proteomes" id="UP000199139">
    <property type="component" value="Unassembled WGS sequence"/>
</dbReference>
<dbReference type="STRING" id="306541.SAMN05421668_11924"/>
<dbReference type="PROSITE" id="PS00371">
    <property type="entry name" value="PTS_EIIA_TYPE_1_HIS"/>
    <property type="match status" value="1"/>
</dbReference>
<dbReference type="Pfam" id="PF00358">
    <property type="entry name" value="PTS_EIIA_1"/>
    <property type="match status" value="1"/>
</dbReference>
<evidence type="ECO:0000256" key="6">
    <source>
        <dbReference type="ARBA" id="ARBA00022777"/>
    </source>
</evidence>
<dbReference type="Proteomes" id="UP000321773">
    <property type="component" value="Unassembled WGS sequence"/>
</dbReference>
<dbReference type="InterPro" id="IPR011055">
    <property type="entry name" value="Dup_hybrid_motif"/>
</dbReference>
<dbReference type="PANTHER" id="PTHR45008:SF1">
    <property type="entry name" value="PTS SYSTEM GLUCOSE-SPECIFIC EIIA COMPONENT"/>
    <property type="match status" value="1"/>
</dbReference>
<protein>
    <submittedName>
        <fullName evidence="9">PTS system, beta-glucosides-specific IIC component</fullName>
    </submittedName>
</protein>
<dbReference type="GO" id="GO:0016301">
    <property type="term" value="F:kinase activity"/>
    <property type="evidence" value="ECO:0007669"/>
    <property type="project" value="UniProtKB-KW"/>
</dbReference>
<sequence length="154" mass="16360">MVETTVVTSPIKGQFVKLEDIDDQAFNSGALGLGIAIEPTEGLVVAPVSGSVTSLFPTHHAIGITSDEGAEILIHVGMDTVRLEGEHFTAHIKQGDRIERGQKLLSFDIEKIKAAGYPLTTPVVVTNASNYHVEVTVPATVSTDDLILELISKG</sequence>
<keyword evidence="4" id="KW-0808">Transferase</keyword>
<evidence type="ECO:0000313" key="9">
    <source>
        <dbReference type="EMBL" id="SFS93971.1"/>
    </source>
</evidence>
<evidence type="ECO:0000256" key="1">
    <source>
        <dbReference type="ARBA" id="ARBA00004496"/>
    </source>
</evidence>
<dbReference type="EMBL" id="BJWJ01000018">
    <property type="protein sequence ID" value="GEM04828.1"/>
    <property type="molecule type" value="Genomic_DNA"/>
</dbReference>
<evidence type="ECO:0000313" key="10">
    <source>
        <dbReference type="Proteomes" id="UP000199139"/>
    </source>
</evidence>
<feature type="domain" description="PTS EIIA type-1" evidence="7">
    <location>
        <begin position="23"/>
        <end position="127"/>
    </location>
</feature>
<keyword evidence="11" id="KW-1185">Reference proteome</keyword>
<keyword evidence="6" id="KW-0418">Kinase</keyword>
<evidence type="ECO:0000256" key="2">
    <source>
        <dbReference type="ARBA" id="ARBA00022448"/>
    </source>
</evidence>
<keyword evidence="2" id="KW-0813">Transport</keyword>
<dbReference type="FunFam" id="2.70.70.10:FF:000001">
    <property type="entry name" value="PTS system glucose-specific IIA component"/>
    <property type="match status" value="1"/>
</dbReference>
<dbReference type="PANTHER" id="PTHR45008">
    <property type="entry name" value="PTS SYSTEM GLUCOSE-SPECIFIC EIIA COMPONENT"/>
    <property type="match status" value="1"/>
</dbReference>
<dbReference type="GO" id="GO:0005737">
    <property type="term" value="C:cytoplasm"/>
    <property type="evidence" value="ECO:0007669"/>
    <property type="project" value="UniProtKB-SubCell"/>
</dbReference>
<evidence type="ECO:0000259" key="7">
    <source>
        <dbReference type="PROSITE" id="PS51093"/>
    </source>
</evidence>
<dbReference type="AlphaFoldDB" id="A0A1I6TXQ6"/>
<dbReference type="Gene3D" id="2.70.70.10">
    <property type="entry name" value="Glucose Permease (Domain IIA)"/>
    <property type="match status" value="1"/>
</dbReference>
<dbReference type="SUPFAM" id="SSF51261">
    <property type="entry name" value="Duplicated hybrid motif"/>
    <property type="match status" value="1"/>
</dbReference>
<organism evidence="9 10">
    <name type="scientific">Halolactibacillus miurensis</name>
    <dbReference type="NCBI Taxonomy" id="306541"/>
    <lineage>
        <taxon>Bacteria</taxon>
        <taxon>Bacillati</taxon>
        <taxon>Bacillota</taxon>
        <taxon>Bacilli</taxon>
        <taxon>Bacillales</taxon>
        <taxon>Bacillaceae</taxon>
        <taxon>Halolactibacillus</taxon>
    </lineage>
</organism>
<reference evidence="9 10" key="1">
    <citation type="submission" date="2016-10" db="EMBL/GenBank/DDBJ databases">
        <authorList>
            <person name="de Groot N.N."/>
        </authorList>
    </citation>
    <scope>NUCLEOTIDE SEQUENCE [LARGE SCALE GENOMIC DNA]</scope>
    <source>
        <strain evidence="9 10">DSM 17074</strain>
    </source>
</reference>
<evidence type="ECO:0000256" key="5">
    <source>
        <dbReference type="ARBA" id="ARBA00022683"/>
    </source>
</evidence>
<evidence type="ECO:0000256" key="3">
    <source>
        <dbReference type="ARBA" id="ARBA00022597"/>
    </source>
</evidence>
<reference evidence="8 11" key="2">
    <citation type="submission" date="2019-07" db="EMBL/GenBank/DDBJ databases">
        <title>Whole genome shotgun sequence of Halolactibacillus miurensis NBRC 100873.</title>
        <authorList>
            <person name="Hosoyama A."/>
            <person name="Uohara A."/>
            <person name="Ohji S."/>
            <person name="Ichikawa N."/>
        </authorList>
    </citation>
    <scope>NUCLEOTIDE SEQUENCE [LARGE SCALE GENOMIC DNA]</scope>
    <source>
        <strain evidence="8 11">NBRC 100873</strain>
    </source>
</reference>
<dbReference type="PROSITE" id="PS51093">
    <property type="entry name" value="PTS_EIIA_TYPE_1"/>
    <property type="match status" value="1"/>
</dbReference>
<dbReference type="InterPro" id="IPR001127">
    <property type="entry name" value="PTS_EIIA_1_perm"/>
</dbReference>
<evidence type="ECO:0000256" key="4">
    <source>
        <dbReference type="ARBA" id="ARBA00022679"/>
    </source>
</evidence>
<evidence type="ECO:0000313" key="11">
    <source>
        <dbReference type="Proteomes" id="UP000321773"/>
    </source>
</evidence>
<keyword evidence="3" id="KW-0762">Sugar transport</keyword>
<dbReference type="EMBL" id="FPAI01000019">
    <property type="protein sequence ID" value="SFS93971.1"/>
    <property type="molecule type" value="Genomic_DNA"/>
</dbReference>
<comment type="subcellular location">
    <subcellularLocation>
        <location evidence="1">Cytoplasm</location>
    </subcellularLocation>
</comment>
<dbReference type="InterPro" id="IPR050890">
    <property type="entry name" value="PTS_EIIA_component"/>
</dbReference>
<dbReference type="NCBIfam" id="TIGR00830">
    <property type="entry name" value="PTBA"/>
    <property type="match status" value="1"/>
</dbReference>